<proteinExistence type="predicted"/>
<dbReference type="eggNOG" id="ENOG5031N2C">
    <property type="taxonomic scope" value="Bacteria"/>
</dbReference>
<dbReference type="RefSeq" id="WP_007043075.1">
    <property type="nucleotide sequence ID" value="NZ_AFWT01000057.1"/>
</dbReference>
<evidence type="ECO:0000313" key="3">
    <source>
        <dbReference type="Proteomes" id="UP000004200"/>
    </source>
</evidence>
<feature type="region of interest" description="Disordered" evidence="1">
    <location>
        <begin position="145"/>
        <end position="172"/>
    </location>
</feature>
<dbReference type="AlphaFoldDB" id="G2E7U9"/>
<dbReference type="STRING" id="765913.ThidrDRAFT_4362"/>
<keyword evidence="3" id="KW-1185">Reference proteome</keyword>
<accession>G2E7U9</accession>
<protein>
    <submittedName>
        <fullName evidence="2">Uncharacterized protein</fullName>
    </submittedName>
</protein>
<dbReference type="OrthoDB" id="8759680at2"/>
<dbReference type="Proteomes" id="UP000004200">
    <property type="component" value="Unassembled WGS sequence"/>
</dbReference>
<comment type="caution">
    <text evidence="2">The sequence shown here is derived from an EMBL/GenBank/DDBJ whole genome shotgun (WGS) entry which is preliminary data.</text>
</comment>
<reference evidence="2 3" key="1">
    <citation type="submission" date="2011-06" db="EMBL/GenBank/DDBJ databases">
        <title>The draft genome of Thiorhodococcus drewsii AZ1.</title>
        <authorList>
            <consortium name="US DOE Joint Genome Institute (JGI-PGF)"/>
            <person name="Lucas S."/>
            <person name="Han J."/>
            <person name="Lapidus A."/>
            <person name="Cheng J.-F."/>
            <person name="Goodwin L."/>
            <person name="Pitluck S."/>
            <person name="Peters L."/>
            <person name="Land M.L."/>
            <person name="Hauser L."/>
            <person name="Vogl K."/>
            <person name="Liu Z."/>
            <person name="Imhoff J."/>
            <person name="Thiel V."/>
            <person name="Frigaard N.-U."/>
            <person name="Bryant D.A."/>
            <person name="Woyke T.J."/>
        </authorList>
    </citation>
    <scope>NUCLEOTIDE SEQUENCE [LARGE SCALE GENOMIC DNA]</scope>
    <source>
        <strain evidence="2 3">AZ1</strain>
    </source>
</reference>
<dbReference type="EMBL" id="AFWT01000057">
    <property type="protein sequence ID" value="EGV27824.1"/>
    <property type="molecule type" value="Genomic_DNA"/>
</dbReference>
<evidence type="ECO:0000256" key="1">
    <source>
        <dbReference type="SAM" id="MobiDB-lite"/>
    </source>
</evidence>
<name>G2E7U9_9GAMM</name>
<organism evidence="2 3">
    <name type="scientific">Thiorhodococcus drewsii AZ1</name>
    <dbReference type="NCBI Taxonomy" id="765913"/>
    <lineage>
        <taxon>Bacteria</taxon>
        <taxon>Pseudomonadati</taxon>
        <taxon>Pseudomonadota</taxon>
        <taxon>Gammaproteobacteria</taxon>
        <taxon>Chromatiales</taxon>
        <taxon>Chromatiaceae</taxon>
        <taxon>Thiorhodococcus</taxon>
    </lineage>
</organism>
<sequence length="172" mass="19374">MSTSPTEREQETITPIRQATIAKLSERAIGRMTYQIGVGESKTVYLAVTANDGGGYFSREWIALPRIRAVLADIWDADTPFTTSLLRAVYHNKSANNGGFLAAMLRHEGLLTAADPPHLHRITSDWEAWECEQWRCFEAGERLEAENLDAAQPPPKPLTRKRQRKETDHANE</sequence>
<gene>
    <name evidence="2" type="ORF">ThidrDRAFT_4362</name>
</gene>
<evidence type="ECO:0000313" key="2">
    <source>
        <dbReference type="EMBL" id="EGV27824.1"/>
    </source>
</evidence>